<protein>
    <recommendedName>
        <fullName evidence="1">C-type lectin domain-containing protein</fullName>
    </recommendedName>
</protein>
<gene>
    <name evidence="2" type="ORF">MSPICULIGERA_LOCUS9637</name>
</gene>
<dbReference type="InterPro" id="IPR050111">
    <property type="entry name" value="C-type_lectin/snaclec_domain"/>
</dbReference>
<accession>A0AA36CMT7</accession>
<dbReference type="SMART" id="SM00034">
    <property type="entry name" value="CLECT"/>
    <property type="match status" value="2"/>
</dbReference>
<dbReference type="CDD" id="cd00037">
    <property type="entry name" value="CLECT"/>
    <property type="match status" value="2"/>
</dbReference>
<reference evidence="2" key="1">
    <citation type="submission" date="2023-06" db="EMBL/GenBank/DDBJ databases">
        <authorList>
            <person name="Delattre M."/>
        </authorList>
    </citation>
    <scope>NUCLEOTIDE SEQUENCE</scope>
    <source>
        <strain evidence="2">AF72</strain>
    </source>
</reference>
<comment type="caution">
    <text evidence="2">The sequence shown here is derived from an EMBL/GenBank/DDBJ whole genome shotgun (WGS) entry which is preliminary data.</text>
</comment>
<dbReference type="Gene3D" id="3.10.100.10">
    <property type="entry name" value="Mannose-Binding Protein A, subunit A"/>
    <property type="match status" value="2"/>
</dbReference>
<dbReference type="InterPro" id="IPR001304">
    <property type="entry name" value="C-type_lectin-like"/>
</dbReference>
<dbReference type="Proteomes" id="UP001177023">
    <property type="component" value="Unassembled WGS sequence"/>
</dbReference>
<keyword evidence="3" id="KW-1185">Reference proteome</keyword>
<dbReference type="InterPro" id="IPR016186">
    <property type="entry name" value="C-type_lectin-like/link_sf"/>
</dbReference>
<name>A0AA36CMT7_9BILA</name>
<dbReference type="PANTHER" id="PTHR22803">
    <property type="entry name" value="MANNOSE, PHOSPHOLIPASE, LECTIN RECEPTOR RELATED"/>
    <property type="match status" value="1"/>
</dbReference>
<feature type="domain" description="C-type lectin" evidence="1">
    <location>
        <begin position="165"/>
        <end position="293"/>
    </location>
</feature>
<sequence length="311" mass="34877">MITRLKIIAIFTSAIGSYCPKDSTLTTDQKFCYFANPKALVREEAMVYCANFELNGASIKSASQNRAVVEQVRSKMGNDLDWVWLGGKFENGQLFWNDGSDVTYTNFASAHPSDGFLVIDIVNGKWDTVPSGWFPVVCGGEKKKQACTSTKFVSPCENEWLYSSTTKACYKRIGDYGGFKWPEARSRCQALGADLVSIHSADENRIVAELANHYSHALAPVIWYDVAGTWIGAERAGHGRMNFTWSDGTEFDYAIWAHGSRTEQPYVEMFTARFNFSQSQVDDALLYLNQWNDMQDYTLCSSAVCKKAAKF</sequence>
<evidence type="ECO:0000313" key="3">
    <source>
        <dbReference type="Proteomes" id="UP001177023"/>
    </source>
</evidence>
<dbReference type="PROSITE" id="PS50041">
    <property type="entry name" value="C_TYPE_LECTIN_2"/>
    <property type="match status" value="2"/>
</dbReference>
<organism evidence="2 3">
    <name type="scientific">Mesorhabditis spiculigera</name>
    <dbReference type="NCBI Taxonomy" id="96644"/>
    <lineage>
        <taxon>Eukaryota</taxon>
        <taxon>Metazoa</taxon>
        <taxon>Ecdysozoa</taxon>
        <taxon>Nematoda</taxon>
        <taxon>Chromadorea</taxon>
        <taxon>Rhabditida</taxon>
        <taxon>Rhabditina</taxon>
        <taxon>Rhabditomorpha</taxon>
        <taxon>Rhabditoidea</taxon>
        <taxon>Rhabditidae</taxon>
        <taxon>Mesorhabditinae</taxon>
        <taxon>Mesorhabditis</taxon>
    </lineage>
</organism>
<dbReference type="SUPFAM" id="SSF56436">
    <property type="entry name" value="C-type lectin-like"/>
    <property type="match status" value="2"/>
</dbReference>
<feature type="non-terminal residue" evidence="2">
    <location>
        <position position="1"/>
    </location>
</feature>
<dbReference type="EMBL" id="CATQJA010002547">
    <property type="protein sequence ID" value="CAJ0571218.1"/>
    <property type="molecule type" value="Genomic_DNA"/>
</dbReference>
<evidence type="ECO:0000313" key="2">
    <source>
        <dbReference type="EMBL" id="CAJ0571218.1"/>
    </source>
</evidence>
<dbReference type="AlphaFoldDB" id="A0AA36CMT7"/>
<feature type="domain" description="C-type lectin" evidence="1">
    <location>
        <begin position="28"/>
        <end position="127"/>
    </location>
</feature>
<evidence type="ECO:0000259" key="1">
    <source>
        <dbReference type="PROSITE" id="PS50041"/>
    </source>
</evidence>
<dbReference type="Pfam" id="PF00059">
    <property type="entry name" value="Lectin_C"/>
    <property type="match status" value="1"/>
</dbReference>
<dbReference type="InterPro" id="IPR016187">
    <property type="entry name" value="CTDL_fold"/>
</dbReference>
<proteinExistence type="predicted"/>